<dbReference type="Pfam" id="PF05576">
    <property type="entry name" value="Peptidase_S37"/>
    <property type="match status" value="1"/>
</dbReference>
<dbReference type="Proteomes" id="UP001500483">
    <property type="component" value="Unassembled WGS sequence"/>
</dbReference>
<keyword evidence="3" id="KW-0378">Hydrolase</keyword>
<name>A0ABP6RUF8_9PSEU</name>
<feature type="region of interest" description="Disordered" evidence="4">
    <location>
        <begin position="436"/>
        <end position="461"/>
    </location>
</feature>
<evidence type="ECO:0000256" key="2">
    <source>
        <dbReference type="ARBA" id="ARBA00022729"/>
    </source>
</evidence>
<dbReference type="InterPro" id="IPR008761">
    <property type="entry name" value="Peptidase_S37"/>
</dbReference>
<comment type="caution">
    <text evidence="6">The sequence shown here is derived from an EMBL/GenBank/DDBJ whole genome shotgun (WGS) entry which is preliminary data.</text>
</comment>
<evidence type="ECO:0000256" key="4">
    <source>
        <dbReference type="SAM" id="MobiDB-lite"/>
    </source>
</evidence>
<protein>
    <submittedName>
        <fullName evidence="6">S28 family serine protease</fullName>
    </submittedName>
</protein>
<keyword evidence="7" id="KW-1185">Reference proteome</keyword>
<dbReference type="PANTHER" id="PTHR11010">
    <property type="entry name" value="PROTEASE S28 PRO-X CARBOXYPEPTIDASE-RELATED"/>
    <property type="match status" value="1"/>
</dbReference>
<gene>
    <name evidence="6" type="ORF">GCM10020366_42340</name>
</gene>
<evidence type="ECO:0000256" key="5">
    <source>
        <dbReference type="SAM" id="SignalP"/>
    </source>
</evidence>
<evidence type="ECO:0000256" key="1">
    <source>
        <dbReference type="ARBA" id="ARBA00022670"/>
    </source>
</evidence>
<dbReference type="GO" id="GO:0006508">
    <property type="term" value="P:proteolysis"/>
    <property type="evidence" value="ECO:0007669"/>
    <property type="project" value="UniProtKB-KW"/>
</dbReference>
<dbReference type="EMBL" id="BAAAYK010000038">
    <property type="protein sequence ID" value="GAA3360812.1"/>
    <property type="molecule type" value="Genomic_DNA"/>
</dbReference>
<organism evidence="6 7">
    <name type="scientific">Saccharopolyspora gregorii</name>
    <dbReference type="NCBI Taxonomy" id="33914"/>
    <lineage>
        <taxon>Bacteria</taxon>
        <taxon>Bacillati</taxon>
        <taxon>Actinomycetota</taxon>
        <taxon>Actinomycetes</taxon>
        <taxon>Pseudonocardiales</taxon>
        <taxon>Pseudonocardiaceae</taxon>
        <taxon>Saccharopolyspora</taxon>
    </lineage>
</organism>
<dbReference type="InterPro" id="IPR029058">
    <property type="entry name" value="AB_hydrolase_fold"/>
</dbReference>
<evidence type="ECO:0000256" key="3">
    <source>
        <dbReference type="ARBA" id="ARBA00022801"/>
    </source>
</evidence>
<dbReference type="RefSeq" id="WP_258341895.1">
    <property type="nucleotide sequence ID" value="NZ_BAAAYK010000038.1"/>
</dbReference>
<evidence type="ECO:0000313" key="6">
    <source>
        <dbReference type="EMBL" id="GAA3360812.1"/>
    </source>
</evidence>
<reference evidence="7" key="1">
    <citation type="journal article" date="2019" name="Int. J. Syst. Evol. Microbiol.">
        <title>The Global Catalogue of Microorganisms (GCM) 10K type strain sequencing project: providing services to taxonomists for standard genome sequencing and annotation.</title>
        <authorList>
            <consortium name="The Broad Institute Genomics Platform"/>
            <consortium name="The Broad Institute Genome Sequencing Center for Infectious Disease"/>
            <person name="Wu L."/>
            <person name="Ma J."/>
        </authorList>
    </citation>
    <scope>NUCLEOTIDE SEQUENCE [LARGE SCALE GENOMIC DNA]</scope>
    <source>
        <strain evidence="7">JCM 9687</strain>
    </source>
</reference>
<evidence type="ECO:0000313" key="7">
    <source>
        <dbReference type="Proteomes" id="UP001500483"/>
    </source>
</evidence>
<dbReference type="Gene3D" id="3.40.50.1820">
    <property type="entry name" value="alpha/beta hydrolase"/>
    <property type="match status" value="2"/>
</dbReference>
<proteinExistence type="predicted"/>
<feature type="chain" id="PRO_5045472042" evidence="5">
    <location>
        <begin position="25"/>
        <end position="461"/>
    </location>
</feature>
<keyword evidence="2 5" id="KW-0732">Signal</keyword>
<accession>A0ABP6RUF8</accession>
<keyword evidence="1 6" id="KW-0645">Protease</keyword>
<feature type="signal peptide" evidence="5">
    <location>
        <begin position="1"/>
        <end position="24"/>
    </location>
</feature>
<dbReference type="PANTHER" id="PTHR11010:SF38">
    <property type="entry name" value="LYSOSOMAL PRO-X CARBOXYPEPTIDASE"/>
    <property type="match status" value="1"/>
</dbReference>
<dbReference type="SUPFAM" id="SSF53474">
    <property type="entry name" value="alpha/beta-Hydrolases"/>
    <property type="match status" value="1"/>
</dbReference>
<sequence length="461" mass="51130">MRIRGWLSVLAAGCVLLAGTPIAAAEPAADELRDRLEAVPGLTVLGERPTEPGFRLFDLTYAQPADHRDPAAGEFQQRLTLLHRDLARPTVLYTTGYNLPAQASRTEPTRLLDGNQVAMEHRFFTPSRPDQPDWTDLNIWQAATDEHRVIEALRAVYADRWVTTGASKGGMTAVYHRRFYPQDVDATIAYVAPNDVVNEHDRYDEFLANVGDESCRAALTAVQRDALTRRTELRDRYAATAAAGGFTFDRVMGDVDRALEAVVVDAPFAFWQYRGQQDCAQIPAPGASLDDLWEFFGVTSDFFSYTDQGLDPYVPYYYQAGTQLGWPDVSDEPLADLLHNRSIGEPRNFVPREIDMRFRPGAMADVAAWVASQGSELMFVNGEADPWSAEPFRLGPGSRDSYSYLVPGGNHGSKIEGLPPQQRAEAEATVRRWAGVDQQPAQVRTALDRAADVPRTPPMLP</sequence>
<dbReference type="GO" id="GO:0008233">
    <property type="term" value="F:peptidase activity"/>
    <property type="evidence" value="ECO:0007669"/>
    <property type="project" value="UniProtKB-KW"/>
</dbReference>